<dbReference type="AlphaFoldDB" id="A0A7W7QKT9"/>
<dbReference type="InterPro" id="IPR016035">
    <property type="entry name" value="Acyl_Trfase/lysoPLipase"/>
</dbReference>
<dbReference type="Pfam" id="PF16197">
    <property type="entry name" value="KAsynt_C_assoc"/>
    <property type="match status" value="1"/>
</dbReference>
<dbReference type="Gene3D" id="3.30.70.250">
    <property type="entry name" value="Malonyl-CoA ACP transacylase, ACP-binding"/>
    <property type="match status" value="1"/>
</dbReference>
<dbReference type="InterPro" id="IPR014031">
    <property type="entry name" value="Ketoacyl_synth_C"/>
</dbReference>
<dbReference type="InterPro" id="IPR032821">
    <property type="entry name" value="PKS_assoc"/>
</dbReference>
<dbReference type="Proteomes" id="UP000552644">
    <property type="component" value="Unassembled WGS sequence"/>
</dbReference>
<keyword evidence="3" id="KW-0808">Transferase</keyword>
<keyword evidence="2" id="KW-0597">Phosphoprotein</keyword>
<dbReference type="SUPFAM" id="SSF52151">
    <property type="entry name" value="FabD/lysophospholipase-like"/>
    <property type="match status" value="1"/>
</dbReference>
<dbReference type="InterPro" id="IPR014030">
    <property type="entry name" value="Ketoacyl_synth_N"/>
</dbReference>
<evidence type="ECO:0000256" key="2">
    <source>
        <dbReference type="ARBA" id="ARBA00022553"/>
    </source>
</evidence>
<gene>
    <name evidence="7" type="ORF">FHS44_002511</name>
</gene>
<sequence length="1165" mass="123290">MPDLIAVVGMACRFPGASDVREFWHNLRAGADMIERRHTNREGFVAAYGVMPGAGLFDWRAFGYSRAEAGLVDPQQRVFLETAALALDDAALDPARFDGAIGVFGGCDPPLVREGAPETAWDKDMLATRVAYKLGLCGPAITVQSACSTSLLAVHLACRSLRDGECDVALAGGVRIGVHPEGGYRHVEGDVLSPDGYCRPFDAGACGTVPADGVGVVVLRRLEDALRERHEIVAVVRGSAVNNDGARKVGFTAPSVRGQRDVTLRALDAAGVDPAEVTYVEAHGTGTRLGDPVEVAALTEAFRARTGRAGFCGLGSVKGNIGHTGAASGVASLIKTALMLRHEEIVPSAHFERPNPDLGLDGGPFHIATERRPWPGPALAGVSSLGMGGTNVHLVLASPPARTAGTPRPGPRVLCLSAHSERSLSAYRDDLADRLGAADAPSLLDTAHTLSLGRRELALRRAVVAKTPEEAVRELARETTPLRARDGRRVALLFPGQGGLRTGGAAEALRVCLPAVREADSRARTVLAKRLGLDPDVLDRDSDDTLAQQVNLFTLGYGVARQLMDWGLRPVAALGSSLGEYTAVAAAGLWTFEDALVLVAERATAMRACPPGRMLAVDLPLDRVAEAAPRHSGLSVAVEDVGRTILSGPRERVERLRAELTAAGVAHTPLRTGHAFHSPAMRGAADALSRAVAGTPVRGDLAFPVLSNLTGEPLDAKTVADPGYWVEQLCGTVRMRACVSSLLSGPAELFAELGVGTATLASLRRHPLWNAELAAVALPGRHGTDRTGVLDALDALWAYGAPVNWEDVDDAGAWRRRSLPAPPFDPVTPDETAVHRPNTTSRTPLEDLWRDALGVDAVSPEDDFFRLGGESLGLVRLAAAVRERLGVEIPVGVLVERPTFGHLLDLAGRSPGDGPTLSSDPIFLVPPASGSSLAYRPLAGALTGRTCHAFDTPGLVPGTHHPGTVEALAADHVRQLRRVRPDGRPVVLLGWSMGAVVAHEMARQLTGDGDPVALLVCVDGHPPPGPGLPVGAHPRHLADALSHLRHLRRSLRRPDRSATGAGRHLAGLVEASGDGFDLAGVYRRNLRALLRHRPRPVPCPAVVLRAGASPRRLRWLELWLSSLYPAGVRVRPIPGDHWSVLTDEGAAAIAREIQDVLPPATRDER</sequence>
<accession>A0A7W7QKT9</accession>
<evidence type="ECO:0000256" key="4">
    <source>
        <dbReference type="SAM" id="MobiDB-lite"/>
    </source>
</evidence>
<dbReference type="SUPFAM" id="SSF53474">
    <property type="entry name" value="alpha/beta-Hydrolases"/>
    <property type="match status" value="1"/>
</dbReference>
<dbReference type="GO" id="GO:0004315">
    <property type="term" value="F:3-oxoacyl-[acyl-carrier-protein] synthase activity"/>
    <property type="evidence" value="ECO:0007669"/>
    <property type="project" value="InterPro"/>
</dbReference>
<dbReference type="PROSITE" id="PS00012">
    <property type="entry name" value="PHOSPHOPANTETHEINE"/>
    <property type="match status" value="1"/>
</dbReference>
<proteinExistence type="predicted"/>
<dbReference type="SUPFAM" id="SSF53901">
    <property type="entry name" value="Thiolase-like"/>
    <property type="match status" value="1"/>
</dbReference>
<dbReference type="PROSITE" id="PS00606">
    <property type="entry name" value="KS3_1"/>
    <property type="match status" value="1"/>
</dbReference>
<dbReference type="InterPro" id="IPR016039">
    <property type="entry name" value="Thiolase-like"/>
</dbReference>
<dbReference type="EMBL" id="JACHJP010000002">
    <property type="protein sequence ID" value="MBB4915426.1"/>
    <property type="molecule type" value="Genomic_DNA"/>
</dbReference>
<dbReference type="InterPro" id="IPR036736">
    <property type="entry name" value="ACP-like_sf"/>
</dbReference>
<dbReference type="InterPro" id="IPR029058">
    <property type="entry name" value="AB_hydrolase_fold"/>
</dbReference>
<keyword evidence="1" id="KW-0596">Phosphopantetheine</keyword>
<feature type="region of interest" description="Disordered" evidence="4">
    <location>
        <begin position="820"/>
        <end position="842"/>
    </location>
</feature>
<evidence type="ECO:0000256" key="3">
    <source>
        <dbReference type="ARBA" id="ARBA00022679"/>
    </source>
</evidence>
<evidence type="ECO:0000256" key="1">
    <source>
        <dbReference type="ARBA" id="ARBA00022450"/>
    </source>
</evidence>
<dbReference type="InterPro" id="IPR006162">
    <property type="entry name" value="Ppantetheine_attach_site"/>
</dbReference>
<reference evidence="7 8" key="1">
    <citation type="submission" date="2020-08" db="EMBL/GenBank/DDBJ databases">
        <title>Genomic Encyclopedia of Type Strains, Phase III (KMG-III): the genomes of soil and plant-associated and newly described type strains.</title>
        <authorList>
            <person name="Whitman W."/>
        </authorList>
    </citation>
    <scope>NUCLEOTIDE SEQUENCE [LARGE SCALE GENOMIC DNA]</scope>
    <source>
        <strain evidence="7 8">CECT 8840</strain>
    </source>
</reference>
<dbReference type="InterPro" id="IPR001031">
    <property type="entry name" value="Thioesterase"/>
</dbReference>
<dbReference type="Gene3D" id="3.40.50.1820">
    <property type="entry name" value="alpha/beta hydrolase"/>
    <property type="match status" value="1"/>
</dbReference>
<feature type="domain" description="Ketosynthase family 3 (KS3)" evidence="6">
    <location>
        <begin position="2"/>
        <end position="398"/>
    </location>
</feature>
<dbReference type="CDD" id="cd00833">
    <property type="entry name" value="PKS"/>
    <property type="match status" value="1"/>
</dbReference>
<dbReference type="RefSeq" id="WP_184714088.1">
    <property type="nucleotide sequence ID" value="NZ_JACHJP010000002.1"/>
</dbReference>
<dbReference type="Pfam" id="PF00550">
    <property type="entry name" value="PP-binding"/>
    <property type="match status" value="1"/>
</dbReference>
<dbReference type="InterPro" id="IPR009081">
    <property type="entry name" value="PP-bd_ACP"/>
</dbReference>
<dbReference type="Gene3D" id="3.40.366.10">
    <property type="entry name" value="Malonyl-Coenzyme A Acyl Carrier Protein, domain 2"/>
    <property type="match status" value="1"/>
</dbReference>
<protein>
    <submittedName>
        <fullName evidence="7">Phthiocerol/phenolphthiocerol synthesis type-I polyketide synthase E</fullName>
    </submittedName>
</protein>
<dbReference type="Pfam" id="PF00109">
    <property type="entry name" value="ketoacyl-synt"/>
    <property type="match status" value="1"/>
</dbReference>
<dbReference type="Gene3D" id="1.10.1200.10">
    <property type="entry name" value="ACP-like"/>
    <property type="match status" value="1"/>
</dbReference>
<dbReference type="InterPro" id="IPR001227">
    <property type="entry name" value="Ac_transferase_dom_sf"/>
</dbReference>
<dbReference type="PANTHER" id="PTHR43775:SF51">
    <property type="entry name" value="INACTIVE PHENOLPHTHIOCEROL SYNTHESIS POLYKETIDE SYNTHASE TYPE I PKS1-RELATED"/>
    <property type="match status" value="1"/>
</dbReference>
<dbReference type="PANTHER" id="PTHR43775">
    <property type="entry name" value="FATTY ACID SYNTHASE"/>
    <property type="match status" value="1"/>
</dbReference>
<dbReference type="InterPro" id="IPR050091">
    <property type="entry name" value="PKS_NRPS_Biosynth_Enz"/>
</dbReference>
<organism evidence="7 8">
    <name type="scientific">Streptosporangium saharense</name>
    <dbReference type="NCBI Taxonomy" id="1706840"/>
    <lineage>
        <taxon>Bacteria</taxon>
        <taxon>Bacillati</taxon>
        <taxon>Actinomycetota</taxon>
        <taxon>Actinomycetes</taxon>
        <taxon>Streptosporangiales</taxon>
        <taxon>Streptosporangiaceae</taxon>
        <taxon>Streptosporangium</taxon>
    </lineage>
</organism>
<evidence type="ECO:0000313" key="8">
    <source>
        <dbReference type="Proteomes" id="UP000552644"/>
    </source>
</evidence>
<dbReference type="GO" id="GO:0004312">
    <property type="term" value="F:fatty acid synthase activity"/>
    <property type="evidence" value="ECO:0007669"/>
    <property type="project" value="TreeGrafter"/>
</dbReference>
<dbReference type="SUPFAM" id="SSF47336">
    <property type="entry name" value="ACP-like"/>
    <property type="match status" value="1"/>
</dbReference>
<dbReference type="SMART" id="SM00825">
    <property type="entry name" value="PKS_KS"/>
    <property type="match status" value="1"/>
</dbReference>
<dbReference type="InterPro" id="IPR020841">
    <property type="entry name" value="PKS_Beta-ketoAc_synthase_dom"/>
</dbReference>
<comment type="caution">
    <text evidence="7">The sequence shown here is derived from an EMBL/GenBank/DDBJ whole genome shotgun (WGS) entry which is preliminary data.</text>
</comment>
<dbReference type="GO" id="GO:0006633">
    <property type="term" value="P:fatty acid biosynthetic process"/>
    <property type="evidence" value="ECO:0007669"/>
    <property type="project" value="InterPro"/>
</dbReference>
<dbReference type="SMART" id="SM00827">
    <property type="entry name" value="PKS_AT"/>
    <property type="match status" value="1"/>
</dbReference>
<dbReference type="InterPro" id="IPR020802">
    <property type="entry name" value="TesA-like"/>
</dbReference>
<dbReference type="SMART" id="SM00824">
    <property type="entry name" value="PKS_TE"/>
    <property type="match status" value="1"/>
</dbReference>
<dbReference type="InterPro" id="IPR014043">
    <property type="entry name" value="Acyl_transferase_dom"/>
</dbReference>
<dbReference type="Pfam" id="PF02801">
    <property type="entry name" value="Ketoacyl-synt_C"/>
    <property type="match status" value="1"/>
</dbReference>
<dbReference type="Pfam" id="PF00698">
    <property type="entry name" value="Acyl_transf_1"/>
    <property type="match status" value="1"/>
</dbReference>
<feature type="domain" description="Carrier" evidence="5">
    <location>
        <begin position="836"/>
        <end position="911"/>
    </location>
</feature>
<name>A0A7W7QKT9_9ACTN</name>
<dbReference type="Pfam" id="PF00975">
    <property type="entry name" value="Thioesterase"/>
    <property type="match status" value="1"/>
</dbReference>
<dbReference type="PROSITE" id="PS50075">
    <property type="entry name" value="CARRIER"/>
    <property type="match status" value="1"/>
</dbReference>
<dbReference type="Gene3D" id="3.40.47.10">
    <property type="match status" value="1"/>
</dbReference>
<evidence type="ECO:0000313" key="7">
    <source>
        <dbReference type="EMBL" id="MBB4915426.1"/>
    </source>
</evidence>
<keyword evidence="8" id="KW-1185">Reference proteome</keyword>
<evidence type="ECO:0000259" key="6">
    <source>
        <dbReference type="PROSITE" id="PS52004"/>
    </source>
</evidence>
<evidence type="ECO:0000259" key="5">
    <source>
        <dbReference type="PROSITE" id="PS50075"/>
    </source>
</evidence>
<dbReference type="PROSITE" id="PS52004">
    <property type="entry name" value="KS3_2"/>
    <property type="match status" value="1"/>
</dbReference>
<dbReference type="Gene3D" id="3.30.70.3290">
    <property type="match status" value="1"/>
</dbReference>
<dbReference type="InterPro" id="IPR018201">
    <property type="entry name" value="Ketoacyl_synth_AS"/>
</dbReference>